<protein>
    <submittedName>
        <fullName evidence="1">Uncharacterized protein</fullName>
    </submittedName>
</protein>
<reference evidence="1" key="1">
    <citation type="submission" date="2024-06" db="EMBL/GenBank/DDBJ databases">
        <authorList>
            <person name="Ashkenazi R."/>
            <person name="Lipszyc R.R."/>
            <person name="Braunstein R."/>
            <person name="Yerushalmy O."/>
            <person name="Alkalay-Oren S."/>
            <person name="Coppenhagn-Glazer S."/>
            <person name="Hazan R."/>
        </authorList>
    </citation>
    <scope>NUCLEOTIDE SEQUENCE</scope>
</reference>
<organism evidence="1">
    <name type="scientific">Mammaliicoccus phage MSShimriz1</name>
    <dbReference type="NCBI Taxonomy" id="3230127"/>
    <lineage>
        <taxon>Viruses</taxon>
    </lineage>
</organism>
<dbReference type="EMBL" id="PP931174">
    <property type="protein sequence ID" value="XCH45254.1"/>
    <property type="molecule type" value="Genomic_DNA"/>
</dbReference>
<evidence type="ECO:0000313" key="1">
    <source>
        <dbReference type="EMBL" id="XCH45254.1"/>
    </source>
</evidence>
<sequence>MYTILFSRNFIPVEAVLSESGSELGSYLGLRSYLEILPYLCEAT</sequence>
<accession>A0AAU8GS62</accession>
<proteinExistence type="predicted"/>
<name>A0AAU8GS62_9VIRU</name>